<organism evidence="4 5">
    <name type="scientific">Ophiobolus disseminans</name>
    <dbReference type="NCBI Taxonomy" id="1469910"/>
    <lineage>
        <taxon>Eukaryota</taxon>
        <taxon>Fungi</taxon>
        <taxon>Dikarya</taxon>
        <taxon>Ascomycota</taxon>
        <taxon>Pezizomycotina</taxon>
        <taxon>Dothideomycetes</taxon>
        <taxon>Pleosporomycetidae</taxon>
        <taxon>Pleosporales</taxon>
        <taxon>Pleosporineae</taxon>
        <taxon>Phaeosphaeriaceae</taxon>
        <taxon>Ophiobolus</taxon>
    </lineage>
</organism>
<keyword evidence="2" id="KW-1133">Transmembrane helix</keyword>
<evidence type="ECO:0000256" key="3">
    <source>
        <dbReference type="SAM" id="SignalP"/>
    </source>
</evidence>
<evidence type="ECO:0000256" key="2">
    <source>
        <dbReference type="SAM" id="Phobius"/>
    </source>
</evidence>
<protein>
    <recommendedName>
        <fullName evidence="6">Mid2 domain-containing protein</fullName>
    </recommendedName>
</protein>
<name>A0A6A6ZTE8_9PLEO</name>
<keyword evidence="3" id="KW-0732">Signal</keyword>
<evidence type="ECO:0000313" key="5">
    <source>
        <dbReference type="Proteomes" id="UP000799424"/>
    </source>
</evidence>
<feature type="compositionally biased region" description="Low complexity" evidence="1">
    <location>
        <begin position="275"/>
        <end position="314"/>
    </location>
</feature>
<keyword evidence="2" id="KW-0472">Membrane</keyword>
<feature type="transmembrane region" description="Helical" evidence="2">
    <location>
        <begin position="238"/>
        <end position="262"/>
    </location>
</feature>
<reference evidence="4" key="1">
    <citation type="journal article" date="2020" name="Stud. Mycol.">
        <title>101 Dothideomycetes genomes: a test case for predicting lifestyles and emergence of pathogens.</title>
        <authorList>
            <person name="Haridas S."/>
            <person name="Albert R."/>
            <person name="Binder M."/>
            <person name="Bloem J."/>
            <person name="Labutti K."/>
            <person name="Salamov A."/>
            <person name="Andreopoulos B."/>
            <person name="Baker S."/>
            <person name="Barry K."/>
            <person name="Bills G."/>
            <person name="Bluhm B."/>
            <person name="Cannon C."/>
            <person name="Castanera R."/>
            <person name="Culley D."/>
            <person name="Daum C."/>
            <person name="Ezra D."/>
            <person name="Gonzalez J."/>
            <person name="Henrissat B."/>
            <person name="Kuo A."/>
            <person name="Liang C."/>
            <person name="Lipzen A."/>
            <person name="Lutzoni F."/>
            <person name="Magnuson J."/>
            <person name="Mondo S."/>
            <person name="Nolan M."/>
            <person name="Ohm R."/>
            <person name="Pangilinan J."/>
            <person name="Park H.-J."/>
            <person name="Ramirez L."/>
            <person name="Alfaro M."/>
            <person name="Sun H."/>
            <person name="Tritt A."/>
            <person name="Yoshinaga Y."/>
            <person name="Zwiers L.-H."/>
            <person name="Turgeon B."/>
            <person name="Goodwin S."/>
            <person name="Spatafora J."/>
            <person name="Crous P."/>
            <person name="Grigoriev I."/>
        </authorList>
    </citation>
    <scope>NUCLEOTIDE SEQUENCE</scope>
    <source>
        <strain evidence="4">CBS 113818</strain>
    </source>
</reference>
<dbReference type="Proteomes" id="UP000799424">
    <property type="component" value="Unassembled WGS sequence"/>
</dbReference>
<dbReference type="AlphaFoldDB" id="A0A6A6ZTE8"/>
<dbReference type="EMBL" id="MU006230">
    <property type="protein sequence ID" value="KAF2824340.1"/>
    <property type="molecule type" value="Genomic_DNA"/>
</dbReference>
<feature type="compositionally biased region" description="Polar residues" evidence="1">
    <location>
        <begin position="344"/>
        <end position="358"/>
    </location>
</feature>
<feature type="signal peptide" evidence="3">
    <location>
        <begin position="1"/>
        <end position="17"/>
    </location>
</feature>
<gene>
    <name evidence="4" type="ORF">CC86DRAFT_54317</name>
</gene>
<accession>A0A6A6ZTE8</accession>
<evidence type="ECO:0000256" key="1">
    <source>
        <dbReference type="SAM" id="MobiDB-lite"/>
    </source>
</evidence>
<proteinExistence type="predicted"/>
<feature type="compositionally biased region" description="Low complexity" evidence="1">
    <location>
        <begin position="201"/>
        <end position="224"/>
    </location>
</feature>
<feature type="region of interest" description="Disordered" evidence="1">
    <location>
        <begin position="344"/>
        <end position="366"/>
    </location>
</feature>
<evidence type="ECO:0008006" key="6">
    <source>
        <dbReference type="Google" id="ProtNLM"/>
    </source>
</evidence>
<feature type="chain" id="PRO_5025649671" description="Mid2 domain-containing protein" evidence="3">
    <location>
        <begin position="18"/>
        <end position="405"/>
    </location>
</feature>
<dbReference type="OrthoDB" id="3557178at2759"/>
<feature type="region of interest" description="Disordered" evidence="1">
    <location>
        <begin position="384"/>
        <end position="405"/>
    </location>
</feature>
<sequence>MLTHLALGSALLSGSYATLVAPSQSAPAVDALITPGPQVELLKKQNNAAHIGWISFGGQWSSQTCDPGNTYYQAGGQWGCCSTGAAGCRIAIGCFNGNMIFQASSTARANSTGVAPAAVSYSLVTHHCSSMYTASEDKSITLCNTAYMFENERDADPKVNIVCGMSSIIWSYYRQRPGVATSAPSSSALSSSALSSLAKSSIDARPSSTPASSTATRSSTPTPAFAVSGGEEDSESKAWIAGVVLGPIVGLALLALGLFSVLRRKKNKNTKHHSAPASGSATGPGANAYPLETYPTTPSSSSQPPQYHPSTQQHAGAAPFGVAKQDGYFVSDTQSPVISQGFQSPYGNAPQPWQQPGAQSAYGAPSPLDVQHAEYHVSEARPFSSAFESDTGHGKPEVISVHPKR</sequence>
<feature type="region of interest" description="Disordered" evidence="1">
    <location>
        <begin position="201"/>
        <end position="231"/>
    </location>
</feature>
<keyword evidence="5" id="KW-1185">Reference proteome</keyword>
<evidence type="ECO:0000313" key="4">
    <source>
        <dbReference type="EMBL" id="KAF2824340.1"/>
    </source>
</evidence>
<keyword evidence="2" id="KW-0812">Transmembrane</keyword>
<feature type="region of interest" description="Disordered" evidence="1">
    <location>
        <begin position="269"/>
        <end position="315"/>
    </location>
</feature>